<comment type="subcellular location">
    <subcellularLocation>
        <location evidence="1">Secreted</location>
    </subcellularLocation>
</comment>
<dbReference type="PIRSF" id="PIRSF000303">
    <property type="entry name" value="Glutathion_perox"/>
    <property type="match status" value="1"/>
</dbReference>
<dbReference type="InterPro" id="IPR036249">
    <property type="entry name" value="Thioredoxin-like_sf"/>
</dbReference>
<evidence type="ECO:0000313" key="8">
    <source>
        <dbReference type="EMBL" id="VDI34434.1"/>
    </source>
</evidence>
<proteinExistence type="inferred from homology"/>
<dbReference type="PANTHER" id="PTHR11592">
    <property type="entry name" value="GLUTATHIONE PEROXIDASE"/>
    <property type="match status" value="1"/>
</dbReference>
<dbReference type="GO" id="GO:0006979">
    <property type="term" value="P:response to oxidative stress"/>
    <property type="evidence" value="ECO:0007669"/>
    <property type="project" value="InterPro"/>
</dbReference>
<evidence type="ECO:0000256" key="5">
    <source>
        <dbReference type="ARBA" id="ARBA00022729"/>
    </source>
</evidence>
<keyword evidence="3" id="KW-0964">Secreted</keyword>
<evidence type="ECO:0000256" key="1">
    <source>
        <dbReference type="ARBA" id="ARBA00004613"/>
    </source>
</evidence>
<dbReference type="InterPro" id="IPR000889">
    <property type="entry name" value="Glutathione_peroxidase"/>
</dbReference>
<gene>
    <name evidence="8" type="ORF">MGAL_10B079941</name>
</gene>
<evidence type="ECO:0000256" key="2">
    <source>
        <dbReference type="ARBA" id="ARBA00006926"/>
    </source>
</evidence>
<dbReference type="GO" id="GO:0005576">
    <property type="term" value="C:extracellular region"/>
    <property type="evidence" value="ECO:0007669"/>
    <property type="project" value="UniProtKB-SubCell"/>
</dbReference>
<evidence type="ECO:0000256" key="6">
    <source>
        <dbReference type="ARBA" id="ARBA00023002"/>
    </source>
</evidence>
<evidence type="ECO:0000256" key="7">
    <source>
        <dbReference type="RuleBase" id="RU000499"/>
    </source>
</evidence>
<dbReference type="EMBL" id="UYJE01005146">
    <property type="protein sequence ID" value="VDI34434.1"/>
    <property type="molecule type" value="Genomic_DNA"/>
</dbReference>
<comment type="similarity">
    <text evidence="2 7">Belongs to the glutathione peroxidase family.</text>
</comment>
<evidence type="ECO:0000313" key="9">
    <source>
        <dbReference type="Proteomes" id="UP000596742"/>
    </source>
</evidence>
<keyword evidence="5" id="KW-0732">Signal</keyword>
<dbReference type="Proteomes" id="UP000596742">
    <property type="component" value="Unassembled WGS sequence"/>
</dbReference>
<protein>
    <recommendedName>
        <fullName evidence="7">Glutathione peroxidase</fullName>
    </recommendedName>
</protein>
<dbReference type="PANTHER" id="PTHR11592:SF88">
    <property type="entry name" value="GLUTATHIONE PEROXIDASE-RELATED"/>
    <property type="match status" value="1"/>
</dbReference>
<name>A0A8B6EIC8_MYTGA</name>
<organism evidence="8 9">
    <name type="scientific">Mytilus galloprovincialis</name>
    <name type="common">Mediterranean mussel</name>
    <dbReference type="NCBI Taxonomy" id="29158"/>
    <lineage>
        <taxon>Eukaryota</taxon>
        <taxon>Metazoa</taxon>
        <taxon>Spiralia</taxon>
        <taxon>Lophotrochozoa</taxon>
        <taxon>Mollusca</taxon>
        <taxon>Bivalvia</taxon>
        <taxon>Autobranchia</taxon>
        <taxon>Pteriomorphia</taxon>
        <taxon>Mytilida</taxon>
        <taxon>Mytiloidea</taxon>
        <taxon>Mytilidae</taxon>
        <taxon>Mytilinae</taxon>
        <taxon>Mytilus</taxon>
    </lineage>
</organism>
<dbReference type="OrthoDB" id="446890at2759"/>
<sequence length="219" mass="25114">MNNHNHSPSSSCGKLIPMSCVSSFYELSAVLSNGKMEQFTKYDGKVTLVVNMASCDKNTKKELLQLNELVSTCGTRGLVVLVFPSNQLGKLEPLENTEMSPFFYYVRPGSKFEPRFVLFSKVLVNGSDCHPIYEFLKMKQPYPADDDCQISRDHTFICWDPVTRHDVSGNYEKFIISHDGTPVKRYTQKASFEQIKRDIEIQLKRIPKQPKEHLHVVHH</sequence>
<dbReference type="Gene3D" id="3.40.30.10">
    <property type="entry name" value="Glutaredoxin"/>
    <property type="match status" value="1"/>
</dbReference>
<dbReference type="GO" id="GO:0004602">
    <property type="term" value="F:glutathione peroxidase activity"/>
    <property type="evidence" value="ECO:0007669"/>
    <property type="project" value="TreeGrafter"/>
</dbReference>
<dbReference type="AlphaFoldDB" id="A0A8B6EIC8"/>
<dbReference type="Pfam" id="PF00255">
    <property type="entry name" value="GSHPx"/>
    <property type="match status" value="1"/>
</dbReference>
<dbReference type="PROSITE" id="PS51355">
    <property type="entry name" value="GLUTATHIONE_PEROXID_3"/>
    <property type="match status" value="1"/>
</dbReference>
<keyword evidence="6 7" id="KW-0560">Oxidoreductase</keyword>
<comment type="caution">
    <text evidence="8">The sequence shown here is derived from an EMBL/GenBank/DDBJ whole genome shotgun (WGS) entry which is preliminary data.</text>
</comment>
<evidence type="ECO:0000256" key="3">
    <source>
        <dbReference type="ARBA" id="ARBA00022525"/>
    </source>
</evidence>
<evidence type="ECO:0000256" key="4">
    <source>
        <dbReference type="ARBA" id="ARBA00022559"/>
    </source>
</evidence>
<keyword evidence="4 7" id="KW-0575">Peroxidase</keyword>
<dbReference type="PRINTS" id="PR01011">
    <property type="entry name" value="GLUTPROXDASE"/>
</dbReference>
<keyword evidence="9" id="KW-1185">Reference proteome</keyword>
<reference evidence="8" key="1">
    <citation type="submission" date="2018-11" db="EMBL/GenBank/DDBJ databases">
        <authorList>
            <person name="Alioto T."/>
            <person name="Alioto T."/>
        </authorList>
    </citation>
    <scope>NUCLEOTIDE SEQUENCE</scope>
</reference>
<dbReference type="SUPFAM" id="SSF52833">
    <property type="entry name" value="Thioredoxin-like"/>
    <property type="match status" value="1"/>
</dbReference>
<accession>A0A8B6EIC8</accession>